<dbReference type="Proteomes" id="UP000186817">
    <property type="component" value="Unassembled WGS sequence"/>
</dbReference>
<keyword evidence="2" id="KW-1185">Reference proteome</keyword>
<reference evidence="1 2" key="1">
    <citation type="submission" date="2016-02" db="EMBL/GenBank/DDBJ databases">
        <title>Genome analysis of coral dinoflagellate symbionts highlights evolutionary adaptations to a symbiotic lifestyle.</title>
        <authorList>
            <person name="Aranda M."/>
            <person name="Li Y."/>
            <person name="Liew Y.J."/>
            <person name="Baumgarten S."/>
            <person name="Simakov O."/>
            <person name="Wilson M."/>
            <person name="Piel J."/>
            <person name="Ashoor H."/>
            <person name="Bougouffa S."/>
            <person name="Bajic V.B."/>
            <person name="Ryu T."/>
            <person name="Ravasi T."/>
            <person name="Bayer T."/>
            <person name="Micklem G."/>
            <person name="Kim H."/>
            <person name="Bhak J."/>
            <person name="Lajeunesse T.C."/>
            <person name="Voolstra C.R."/>
        </authorList>
    </citation>
    <scope>NUCLEOTIDE SEQUENCE [LARGE SCALE GENOMIC DNA]</scope>
    <source>
        <strain evidence="1 2">CCMP2467</strain>
    </source>
</reference>
<evidence type="ECO:0000313" key="1">
    <source>
        <dbReference type="EMBL" id="OLQ01302.1"/>
    </source>
</evidence>
<accession>A0A1Q9E1M1</accession>
<evidence type="ECO:0000313" key="2">
    <source>
        <dbReference type="Proteomes" id="UP000186817"/>
    </source>
</evidence>
<protein>
    <submittedName>
        <fullName evidence="1">Uncharacterized protein</fullName>
    </submittedName>
</protein>
<dbReference type="EMBL" id="LSRX01000297">
    <property type="protein sequence ID" value="OLQ01302.1"/>
    <property type="molecule type" value="Genomic_DNA"/>
</dbReference>
<dbReference type="AlphaFoldDB" id="A0A1Q9E1M1"/>
<name>A0A1Q9E1M1_SYMMI</name>
<sequence length="127" mass="12911">MECSFCSSSLHDVEDDEDDDGSAFASDSSVLVFLGADWALEAGVLQTASAEGAEDGEVVLFASATGTDEVDLHLCIGFNNAAANAVAVPFTENDMALAATVGSDGGFKSPGSTDEVTADTTVANMTF</sequence>
<comment type="caution">
    <text evidence="1">The sequence shown here is derived from an EMBL/GenBank/DDBJ whole genome shotgun (WGS) entry which is preliminary data.</text>
</comment>
<proteinExistence type="predicted"/>
<gene>
    <name evidence="1" type="ORF">AK812_SmicGene15959</name>
</gene>
<organism evidence="1 2">
    <name type="scientific">Symbiodinium microadriaticum</name>
    <name type="common">Dinoflagellate</name>
    <name type="synonym">Zooxanthella microadriatica</name>
    <dbReference type="NCBI Taxonomy" id="2951"/>
    <lineage>
        <taxon>Eukaryota</taxon>
        <taxon>Sar</taxon>
        <taxon>Alveolata</taxon>
        <taxon>Dinophyceae</taxon>
        <taxon>Suessiales</taxon>
        <taxon>Symbiodiniaceae</taxon>
        <taxon>Symbiodinium</taxon>
    </lineage>
</organism>